<keyword evidence="4" id="KW-0547">Nucleotide-binding</keyword>
<dbReference type="CDD" id="cd05400">
    <property type="entry name" value="NT_2-5OAS_ClassI-CCAase"/>
    <property type="match status" value="1"/>
</dbReference>
<evidence type="ECO:0000256" key="4">
    <source>
        <dbReference type="ARBA" id="ARBA00022741"/>
    </source>
</evidence>
<evidence type="ECO:0000256" key="1">
    <source>
        <dbReference type="ARBA" id="ARBA00022679"/>
    </source>
</evidence>
<comment type="catalytic activity">
    <reaction evidence="10">
        <text>GTP + ATP = 3',3'-cGAMP + 2 diphosphate</text>
        <dbReference type="Rhea" id="RHEA:35647"/>
        <dbReference type="ChEBI" id="CHEBI:30616"/>
        <dbReference type="ChEBI" id="CHEBI:33019"/>
        <dbReference type="ChEBI" id="CHEBI:37565"/>
        <dbReference type="ChEBI" id="CHEBI:71501"/>
    </reaction>
    <physiologicalReaction direction="left-to-right" evidence="10">
        <dbReference type="Rhea" id="RHEA:35648"/>
    </physiologicalReaction>
</comment>
<evidence type="ECO:0000256" key="7">
    <source>
        <dbReference type="ARBA" id="ARBA00023080"/>
    </source>
</evidence>
<name>A0ABS7SMI9_9BURK</name>
<evidence type="ECO:0000256" key="8">
    <source>
        <dbReference type="ARBA" id="ARBA00023118"/>
    </source>
</evidence>
<proteinExistence type="predicted"/>
<keyword evidence="3" id="KW-0479">Metal-binding</keyword>
<gene>
    <name evidence="12" type="ORF">I4X03_004450</name>
</gene>
<dbReference type="Pfam" id="PF21654">
    <property type="entry name" value="DncV-like_NTFase"/>
    <property type="match status" value="1"/>
</dbReference>
<evidence type="ECO:0000313" key="13">
    <source>
        <dbReference type="Proteomes" id="UP000809349"/>
    </source>
</evidence>
<evidence type="ECO:0000256" key="6">
    <source>
        <dbReference type="ARBA" id="ARBA00022842"/>
    </source>
</evidence>
<keyword evidence="13" id="KW-1185">Reference proteome</keyword>
<dbReference type="InterPro" id="IPR048445">
    <property type="entry name" value="DncV-like_NTFase"/>
</dbReference>
<dbReference type="RefSeq" id="WP_223466329.1">
    <property type="nucleotide sequence ID" value="NZ_JAFBIL020000002.1"/>
</dbReference>
<keyword evidence="2" id="KW-0548">Nucleotidyltransferase</keyword>
<keyword evidence="5" id="KW-0067">ATP-binding</keyword>
<protein>
    <recommendedName>
        <fullName evidence="9">Cyclic GMP-AMP synthase</fullName>
    </recommendedName>
</protein>
<keyword evidence="6" id="KW-0460">Magnesium</keyword>
<keyword evidence="1" id="KW-0808">Transferase</keyword>
<accession>A0ABS7SMI9</accession>
<dbReference type="InterPro" id="IPR006116">
    <property type="entry name" value="NT_2-5OAS_ClassI-CCAase"/>
</dbReference>
<keyword evidence="7" id="KW-0546">Nucleotide metabolism</keyword>
<dbReference type="EMBL" id="JAFBIL020000002">
    <property type="protein sequence ID" value="MBZ2206508.1"/>
    <property type="molecule type" value="Genomic_DNA"/>
</dbReference>
<evidence type="ECO:0000256" key="3">
    <source>
        <dbReference type="ARBA" id="ARBA00022723"/>
    </source>
</evidence>
<evidence type="ECO:0000256" key="2">
    <source>
        <dbReference type="ARBA" id="ARBA00022695"/>
    </source>
</evidence>
<evidence type="ECO:0000256" key="5">
    <source>
        <dbReference type="ARBA" id="ARBA00022840"/>
    </source>
</evidence>
<evidence type="ECO:0000313" key="12">
    <source>
        <dbReference type="EMBL" id="MBZ2206508.1"/>
    </source>
</evidence>
<feature type="domain" description="Cyclic GMP-AMP synthase DncV-like nucleotidyltransferase" evidence="11">
    <location>
        <begin position="51"/>
        <end position="131"/>
    </location>
</feature>
<evidence type="ECO:0000256" key="9">
    <source>
        <dbReference type="ARBA" id="ARBA00044145"/>
    </source>
</evidence>
<evidence type="ECO:0000259" key="11">
    <source>
        <dbReference type="Pfam" id="PF21654"/>
    </source>
</evidence>
<sequence length="335" mass="37880">MPAVQKHFDDFHSKIKLDDDDEKAKLREKRDTILRVLDANLPDDVPKYDNFHQGSYSMHTGVVPLDGNYDIDVGLVFDCKKDKYPDPVALKKKIRDALDTHGRSVNIRRPCVTVNYMRGDEIAYHVDLAVYAKRDDGYLDIAKGKENSEANKRVWELSDPKKLTEVICTAFTNTYDLAQYRRCIRYLKRWRQVQFSSGAPLSIALTVAAQKWFKPYFEMSGKAGDLQALVNWVNAILGEFQWASVNGSNQLRLAVTLPVIPYSDLMGWMTEGQMSTVKAKFEVLRDALQEALYEDLPEVACKVLNKQFGDDFTVPEKAATARAVVSPVISTGNSA</sequence>
<reference evidence="12 13" key="2">
    <citation type="submission" date="2021-08" db="EMBL/GenBank/DDBJ databases">
        <title>Massilia sp. R798.</title>
        <authorList>
            <person name="Baek J.H."/>
            <person name="Jung H.S."/>
            <person name="Kim K.R."/>
            <person name="Jeon C.O."/>
        </authorList>
    </citation>
    <scope>NUCLEOTIDE SEQUENCE [LARGE SCALE GENOMIC DNA]</scope>
    <source>
        <strain evidence="12 13">R798</strain>
    </source>
</reference>
<comment type="caution">
    <text evidence="12">The sequence shown here is derived from an EMBL/GenBank/DDBJ whole genome shotgun (WGS) entry which is preliminary data.</text>
</comment>
<dbReference type="Proteomes" id="UP000809349">
    <property type="component" value="Unassembled WGS sequence"/>
</dbReference>
<evidence type="ECO:0000256" key="10">
    <source>
        <dbReference type="ARBA" id="ARBA00048304"/>
    </source>
</evidence>
<keyword evidence="8" id="KW-0051">Antiviral defense</keyword>
<reference evidence="12 13" key="1">
    <citation type="submission" date="2021-01" db="EMBL/GenBank/DDBJ databases">
        <authorList>
            <person name="Ruan W."/>
            <person name="Khan S.A."/>
            <person name="Jeon C.O."/>
        </authorList>
    </citation>
    <scope>NUCLEOTIDE SEQUENCE [LARGE SCALE GENOMIC DNA]</scope>
    <source>
        <strain evidence="12 13">R798</strain>
    </source>
</reference>
<organism evidence="12 13">
    <name type="scientific">Massilia soli</name>
    <dbReference type="NCBI Taxonomy" id="2792854"/>
    <lineage>
        <taxon>Bacteria</taxon>
        <taxon>Pseudomonadati</taxon>
        <taxon>Pseudomonadota</taxon>
        <taxon>Betaproteobacteria</taxon>
        <taxon>Burkholderiales</taxon>
        <taxon>Oxalobacteraceae</taxon>
        <taxon>Telluria group</taxon>
        <taxon>Massilia</taxon>
    </lineage>
</organism>